<evidence type="ECO:0000313" key="3">
    <source>
        <dbReference type="Proteomes" id="UP000029733"/>
    </source>
</evidence>
<sequence length="134" mass="15462">MLTIAIAVIFSGFYLTYKPFFKTLKESKFKYKAFIELIAQDERKKEFKTFSTHQIEKIGKLFAKLSSFLDSKMNKHKEVKKEKENLETLDNAQVPQKVEAAPQSTQIQTANTNAEHTQQVADSATQNQIEQKEK</sequence>
<organism evidence="2 3">
    <name type="scientific">Helicobacter jaachi</name>
    <dbReference type="NCBI Taxonomy" id="1677920"/>
    <lineage>
        <taxon>Bacteria</taxon>
        <taxon>Pseudomonadati</taxon>
        <taxon>Campylobacterota</taxon>
        <taxon>Epsilonproteobacteria</taxon>
        <taxon>Campylobacterales</taxon>
        <taxon>Helicobacteraceae</taxon>
        <taxon>Helicobacter</taxon>
    </lineage>
</organism>
<feature type="compositionally biased region" description="Polar residues" evidence="1">
    <location>
        <begin position="102"/>
        <end position="134"/>
    </location>
</feature>
<accession>A0A4U8T9M6</accession>
<dbReference type="AlphaFoldDB" id="A0A4U8T9M6"/>
<proteinExistence type="predicted"/>
<name>A0A4U8T9M6_9HELI</name>
<gene>
    <name evidence="2" type="ORF">LS71_008405</name>
</gene>
<reference evidence="2 3" key="1">
    <citation type="journal article" date="2014" name="Genome Announc.">
        <title>Draft genome sequences of eight enterohepatic helicobacter species isolated from both laboratory and wild rodents.</title>
        <authorList>
            <person name="Sheh A."/>
            <person name="Shen Z."/>
            <person name="Fox J.G."/>
        </authorList>
    </citation>
    <scope>NUCLEOTIDE SEQUENCE [LARGE SCALE GENOMIC DNA]</scope>
    <source>
        <strain evidence="2 3">MIT 09-6949</strain>
    </source>
</reference>
<comment type="caution">
    <text evidence="2">The sequence shown here is derived from an EMBL/GenBank/DDBJ whole genome shotgun (WGS) entry which is preliminary data.</text>
</comment>
<dbReference type="RefSeq" id="WP_034354007.1">
    <property type="nucleotide sequence ID" value="NZ_JRPR02000009.1"/>
</dbReference>
<feature type="region of interest" description="Disordered" evidence="1">
    <location>
        <begin position="79"/>
        <end position="134"/>
    </location>
</feature>
<protein>
    <submittedName>
        <fullName evidence="2">Uncharacterized protein</fullName>
    </submittedName>
</protein>
<evidence type="ECO:0000256" key="1">
    <source>
        <dbReference type="SAM" id="MobiDB-lite"/>
    </source>
</evidence>
<dbReference type="Proteomes" id="UP000029733">
    <property type="component" value="Unassembled WGS sequence"/>
</dbReference>
<evidence type="ECO:0000313" key="2">
    <source>
        <dbReference type="EMBL" id="TLD95417.1"/>
    </source>
</evidence>
<keyword evidence="3" id="KW-1185">Reference proteome</keyword>
<dbReference type="EMBL" id="JRPR02000009">
    <property type="protein sequence ID" value="TLD95417.1"/>
    <property type="molecule type" value="Genomic_DNA"/>
</dbReference>